<evidence type="ECO:0000256" key="1">
    <source>
        <dbReference type="ARBA" id="ARBA00004651"/>
    </source>
</evidence>
<evidence type="ECO:0000313" key="10">
    <source>
        <dbReference type="EMBL" id="MPL98051.1"/>
    </source>
</evidence>
<dbReference type="EMBL" id="VSSQ01000587">
    <property type="protein sequence ID" value="MPL98051.1"/>
    <property type="molecule type" value="Genomic_DNA"/>
</dbReference>
<feature type="transmembrane region" description="Helical" evidence="8">
    <location>
        <begin position="296"/>
        <end position="312"/>
    </location>
</feature>
<reference evidence="10" key="1">
    <citation type="submission" date="2019-08" db="EMBL/GenBank/DDBJ databases">
        <authorList>
            <person name="Kucharzyk K."/>
            <person name="Murdoch R.W."/>
            <person name="Higgins S."/>
            <person name="Loffler F."/>
        </authorList>
    </citation>
    <scope>NUCLEOTIDE SEQUENCE</scope>
</reference>
<keyword evidence="6 8" id="KW-1133">Transmembrane helix</keyword>
<evidence type="ECO:0000256" key="7">
    <source>
        <dbReference type="ARBA" id="ARBA00023136"/>
    </source>
</evidence>
<feature type="transmembrane region" description="Helical" evidence="8">
    <location>
        <begin position="318"/>
        <end position="335"/>
    </location>
</feature>
<keyword evidence="3 10" id="KW-0328">Glycosyltransferase</keyword>
<dbReference type="GO" id="GO:0008610">
    <property type="term" value="P:lipid biosynthetic process"/>
    <property type="evidence" value="ECO:0007669"/>
    <property type="project" value="UniProtKB-ARBA"/>
</dbReference>
<sequence>MTLKRLFTIDHIYYILVFALMFPLILLRDYTPANELRYLNIVDDALKTGNFFSFYNHGEIYADKPPLYFWIIMLGKKIFGSHQIWFLSLFSLLPAFVIQFTMDRWTRAELPNEYQSSAKLLLFTSALFMGGAIILRMDMLMSMFITLALYVFYRMYSGRERKYDKYLLPLCIFLAIFSKGPIGIIIPVVSILTFLTIKGKIKDSGKYLGFRTWGILLLLCSVWFSLVWVEAGNSYLNDLLFNQTFNRAVSSFHHKEPFYYYFQVFWYSFAPWSILFFALILLGIKNKLIKTDIDKLFLTVVLTSFLVLSIVSAKIEIYMLPVFPFVAYLSVIILMRLKNKKWIVYFMIALSLIAIMALPLFLLSKNDITFSWLNEIHTSIIWGLISLALFGFLSLYFLIFRKNIIRSINSISIGILTVIFIVSFEMPFLNSYVGYENMCKSGIELSENSKQYIVYGIRRPENMKVYLGESVIIAEKDDIMSDIYGGSILFISDRALRKDFSLREYIEKKPSTKIGDNLVVKL</sequence>
<keyword evidence="7 8" id="KW-0472">Membrane</keyword>
<dbReference type="InterPro" id="IPR050297">
    <property type="entry name" value="LipidA_mod_glycosyltrf_83"/>
</dbReference>
<feature type="transmembrane region" description="Helical" evidence="8">
    <location>
        <begin position="264"/>
        <end position="284"/>
    </location>
</feature>
<dbReference type="GO" id="GO:0010041">
    <property type="term" value="P:response to iron(III) ion"/>
    <property type="evidence" value="ECO:0007669"/>
    <property type="project" value="TreeGrafter"/>
</dbReference>
<dbReference type="Pfam" id="PF13231">
    <property type="entry name" value="PMT_2"/>
    <property type="match status" value="1"/>
</dbReference>
<keyword evidence="5 8" id="KW-0812">Transmembrane</keyword>
<dbReference type="EC" id="2.4.2.43" evidence="10"/>
<feature type="domain" description="Glycosyltransferase RgtA/B/C/D-like" evidence="9">
    <location>
        <begin position="63"/>
        <end position="221"/>
    </location>
</feature>
<dbReference type="InterPro" id="IPR038731">
    <property type="entry name" value="RgtA/B/C-like"/>
</dbReference>
<evidence type="ECO:0000256" key="6">
    <source>
        <dbReference type="ARBA" id="ARBA00022989"/>
    </source>
</evidence>
<proteinExistence type="predicted"/>
<dbReference type="GO" id="GO:0103015">
    <property type="term" value="F:4-amino-4-deoxy-L-arabinose transferase activity"/>
    <property type="evidence" value="ECO:0007669"/>
    <property type="project" value="UniProtKB-EC"/>
</dbReference>
<evidence type="ECO:0000256" key="8">
    <source>
        <dbReference type="SAM" id="Phobius"/>
    </source>
</evidence>
<feature type="transmembrane region" description="Helical" evidence="8">
    <location>
        <begin position="208"/>
        <end position="229"/>
    </location>
</feature>
<feature type="transmembrane region" description="Helical" evidence="8">
    <location>
        <begin position="12"/>
        <end position="30"/>
    </location>
</feature>
<accession>A0A644W2W9</accession>
<evidence type="ECO:0000256" key="5">
    <source>
        <dbReference type="ARBA" id="ARBA00022692"/>
    </source>
</evidence>
<feature type="transmembrane region" description="Helical" evidence="8">
    <location>
        <begin position="376"/>
        <end position="399"/>
    </location>
</feature>
<protein>
    <submittedName>
        <fullName evidence="10">Undecaprenyl phosphate-alpha-4-amino-4-deoxy-L-arabinose arabinosyl transferase</fullName>
        <ecNumber evidence="10">2.4.2.43</ecNumber>
    </submittedName>
</protein>
<evidence type="ECO:0000259" key="9">
    <source>
        <dbReference type="Pfam" id="PF13231"/>
    </source>
</evidence>
<gene>
    <name evidence="10" type="primary">arnT_11</name>
    <name evidence="10" type="ORF">SDC9_44249</name>
</gene>
<feature type="transmembrane region" description="Helical" evidence="8">
    <location>
        <begin position="342"/>
        <end position="364"/>
    </location>
</feature>
<dbReference type="GO" id="GO:0005886">
    <property type="term" value="C:plasma membrane"/>
    <property type="evidence" value="ECO:0007669"/>
    <property type="project" value="UniProtKB-SubCell"/>
</dbReference>
<feature type="transmembrane region" description="Helical" evidence="8">
    <location>
        <begin position="411"/>
        <end position="429"/>
    </location>
</feature>
<organism evidence="10">
    <name type="scientific">bioreactor metagenome</name>
    <dbReference type="NCBI Taxonomy" id="1076179"/>
    <lineage>
        <taxon>unclassified sequences</taxon>
        <taxon>metagenomes</taxon>
        <taxon>ecological metagenomes</taxon>
    </lineage>
</organism>
<comment type="subcellular location">
    <subcellularLocation>
        <location evidence="1">Cell membrane</location>
        <topology evidence="1">Multi-pass membrane protein</topology>
    </subcellularLocation>
</comment>
<feature type="transmembrane region" description="Helical" evidence="8">
    <location>
        <begin position="120"/>
        <end position="152"/>
    </location>
</feature>
<dbReference type="PANTHER" id="PTHR33908:SF3">
    <property type="entry name" value="UNDECAPRENYL PHOSPHATE-ALPHA-4-AMINO-4-DEOXY-L-ARABINOSE ARABINOSYL TRANSFERASE"/>
    <property type="match status" value="1"/>
</dbReference>
<feature type="transmembrane region" description="Helical" evidence="8">
    <location>
        <begin position="83"/>
        <end position="100"/>
    </location>
</feature>
<evidence type="ECO:0000256" key="3">
    <source>
        <dbReference type="ARBA" id="ARBA00022676"/>
    </source>
</evidence>
<keyword evidence="4 10" id="KW-0808">Transferase</keyword>
<feature type="transmembrane region" description="Helical" evidence="8">
    <location>
        <begin position="172"/>
        <end position="196"/>
    </location>
</feature>
<comment type="caution">
    <text evidence="10">The sequence shown here is derived from an EMBL/GenBank/DDBJ whole genome shotgun (WGS) entry which is preliminary data.</text>
</comment>
<dbReference type="PANTHER" id="PTHR33908">
    <property type="entry name" value="MANNOSYLTRANSFERASE YKCB-RELATED"/>
    <property type="match status" value="1"/>
</dbReference>
<keyword evidence="2" id="KW-1003">Cell membrane</keyword>
<evidence type="ECO:0000256" key="4">
    <source>
        <dbReference type="ARBA" id="ARBA00022679"/>
    </source>
</evidence>
<name>A0A644W2W9_9ZZZZ</name>
<dbReference type="AlphaFoldDB" id="A0A644W2W9"/>
<evidence type="ECO:0000256" key="2">
    <source>
        <dbReference type="ARBA" id="ARBA00022475"/>
    </source>
</evidence>